<feature type="region of interest" description="Disordered" evidence="5">
    <location>
        <begin position="1"/>
        <end position="26"/>
    </location>
</feature>
<feature type="compositionally biased region" description="Low complexity" evidence="5">
    <location>
        <begin position="11"/>
        <end position="26"/>
    </location>
</feature>
<dbReference type="InterPro" id="IPR051000">
    <property type="entry name" value="Homeobox_DNA-bind_prot"/>
</dbReference>
<dbReference type="GO" id="GO:0005634">
    <property type="term" value="C:nucleus"/>
    <property type="evidence" value="ECO:0007669"/>
    <property type="project" value="UniProtKB-SubCell"/>
</dbReference>
<keyword evidence="3 4" id="KW-0539">Nucleus</keyword>
<dbReference type="InterPro" id="IPR001356">
    <property type="entry name" value="HD"/>
</dbReference>
<accession>A0A8H4F565</accession>
<dbReference type="Gene3D" id="1.10.10.60">
    <property type="entry name" value="Homeodomain-like"/>
    <property type="match status" value="1"/>
</dbReference>
<keyword evidence="1 3" id="KW-0238">DNA-binding</keyword>
<dbReference type="GO" id="GO:0000978">
    <property type="term" value="F:RNA polymerase II cis-regulatory region sequence-specific DNA binding"/>
    <property type="evidence" value="ECO:0007669"/>
    <property type="project" value="TreeGrafter"/>
</dbReference>
<dbReference type="GO" id="GO:0006357">
    <property type="term" value="P:regulation of transcription by RNA polymerase II"/>
    <property type="evidence" value="ECO:0007669"/>
    <property type="project" value="TreeGrafter"/>
</dbReference>
<evidence type="ECO:0000313" key="8">
    <source>
        <dbReference type="Proteomes" id="UP000469890"/>
    </source>
</evidence>
<dbReference type="SUPFAM" id="SSF46689">
    <property type="entry name" value="Homeodomain-like"/>
    <property type="match status" value="1"/>
</dbReference>
<feature type="compositionally biased region" description="Polar residues" evidence="5">
    <location>
        <begin position="66"/>
        <end position="75"/>
    </location>
</feature>
<evidence type="ECO:0000256" key="1">
    <source>
        <dbReference type="ARBA" id="ARBA00023125"/>
    </source>
</evidence>
<evidence type="ECO:0000256" key="4">
    <source>
        <dbReference type="RuleBase" id="RU000682"/>
    </source>
</evidence>
<evidence type="ECO:0000256" key="5">
    <source>
        <dbReference type="SAM" id="MobiDB-lite"/>
    </source>
</evidence>
<organism evidence="7 8">
    <name type="scientific">Mucor circinelloides f. lusitanicus</name>
    <name type="common">Mucor racemosus var. lusitanicus</name>
    <dbReference type="NCBI Taxonomy" id="29924"/>
    <lineage>
        <taxon>Eukaryota</taxon>
        <taxon>Fungi</taxon>
        <taxon>Fungi incertae sedis</taxon>
        <taxon>Mucoromycota</taxon>
        <taxon>Mucoromycotina</taxon>
        <taxon>Mucoromycetes</taxon>
        <taxon>Mucorales</taxon>
        <taxon>Mucorineae</taxon>
        <taxon>Mucoraceae</taxon>
        <taxon>Mucor</taxon>
    </lineage>
</organism>
<dbReference type="SMART" id="SM00389">
    <property type="entry name" value="HOX"/>
    <property type="match status" value="1"/>
</dbReference>
<dbReference type="InterPro" id="IPR009057">
    <property type="entry name" value="Homeodomain-like_sf"/>
</dbReference>
<dbReference type="Proteomes" id="UP000469890">
    <property type="component" value="Unassembled WGS sequence"/>
</dbReference>
<evidence type="ECO:0000256" key="2">
    <source>
        <dbReference type="ARBA" id="ARBA00023155"/>
    </source>
</evidence>
<proteinExistence type="predicted"/>
<dbReference type="PANTHER" id="PTHR24324:SF9">
    <property type="entry name" value="HOMEOBOX DOMAIN-CONTAINING PROTEIN"/>
    <property type="match status" value="1"/>
</dbReference>
<keyword evidence="2 3" id="KW-0371">Homeobox</keyword>
<feature type="region of interest" description="Disordered" evidence="5">
    <location>
        <begin position="60"/>
        <end position="94"/>
    </location>
</feature>
<evidence type="ECO:0000313" key="7">
    <source>
        <dbReference type="EMBL" id="KAF1804048.1"/>
    </source>
</evidence>
<protein>
    <recommendedName>
        <fullName evidence="6">Homeobox domain-containing protein</fullName>
    </recommendedName>
</protein>
<dbReference type="Pfam" id="PF00046">
    <property type="entry name" value="Homeodomain"/>
    <property type="match status" value="1"/>
</dbReference>
<name>A0A8H4F565_MUCCL</name>
<evidence type="ECO:0000259" key="6">
    <source>
        <dbReference type="PROSITE" id="PS50071"/>
    </source>
</evidence>
<dbReference type="AlphaFoldDB" id="A0A8H4F565"/>
<sequence length="219" mass="25345">MLSIRSLLIDPQPQSQAQIHQPQQRQARPSILDIASLLNDQDDSCLHMMLTGQQQHHSYYTHQHQANYSRKSQPTPSHPYHSIDKHQRRSSRQHLIESRKIEQELLDERRQSSSSNSSSVYSFTTSKSSSQDAGVQDQDVESDLPLKAKRRRASSKQLHVLNKVFERTFFPSTQLRAELGRQLGMSPRTVQIWFQNKRQAIRTRERTSSSSRENSTSPE</sequence>
<dbReference type="PROSITE" id="PS50071">
    <property type="entry name" value="HOMEOBOX_2"/>
    <property type="match status" value="1"/>
</dbReference>
<comment type="caution">
    <text evidence="7">The sequence shown here is derived from an EMBL/GenBank/DDBJ whole genome shotgun (WGS) entry which is preliminary data.</text>
</comment>
<comment type="subcellular location">
    <subcellularLocation>
        <location evidence="3 4">Nucleus</location>
    </subcellularLocation>
</comment>
<feature type="compositionally biased region" description="Low complexity" evidence="5">
    <location>
        <begin position="112"/>
        <end position="130"/>
    </location>
</feature>
<dbReference type="EMBL" id="JAAECE010000003">
    <property type="protein sequence ID" value="KAF1804048.1"/>
    <property type="molecule type" value="Genomic_DNA"/>
</dbReference>
<feature type="DNA-binding region" description="Homeobox" evidence="3">
    <location>
        <begin position="146"/>
        <end position="205"/>
    </location>
</feature>
<feature type="domain" description="Homeobox" evidence="6">
    <location>
        <begin position="144"/>
        <end position="204"/>
    </location>
</feature>
<reference evidence="7 8" key="1">
    <citation type="submission" date="2019-09" db="EMBL/GenBank/DDBJ databases">
        <authorList>
            <consortium name="DOE Joint Genome Institute"/>
            <person name="Mondo S.J."/>
            <person name="Navarro-Mendoza M.I."/>
            <person name="Perez-Arques C."/>
            <person name="Panchal S."/>
            <person name="Nicolas F.E."/>
            <person name="Ganguly P."/>
            <person name="Pangilinan J."/>
            <person name="Grigoriev I."/>
            <person name="Heitman J."/>
            <person name="Sanya K."/>
            <person name="Garre V."/>
        </authorList>
    </citation>
    <scope>NUCLEOTIDE SEQUENCE [LARGE SCALE GENOMIC DNA]</scope>
    <source>
        <strain evidence="7 8">MU402</strain>
    </source>
</reference>
<dbReference type="CDD" id="cd00086">
    <property type="entry name" value="homeodomain"/>
    <property type="match status" value="1"/>
</dbReference>
<dbReference type="PANTHER" id="PTHR24324">
    <property type="entry name" value="HOMEOBOX PROTEIN HHEX"/>
    <property type="match status" value="1"/>
</dbReference>
<evidence type="ECO:0000256" key="3">
    <source>
        <dbReference type="PROSITE-ProRule" id="PRU00108"/>
    </source>
</evidence>
<feature type="region of interest" description="Disordered" evidence="5">
    <location>
        <begin position="106"/>
        <end position="153"/>
    </location>
</feature>
<gene>
    <name evidence="7" type="ORF">FB192DRAFT_1370965</name>
</gene>
<dbReference type="GO" id="GO:0030154">
    <property type="term" value="P:cell differentiation"/>
    <property type="evidence" value="ECO:0007669"/>
    <property type="project" value="TreeGrafter"/>
</dbReference>